<protein>
    <submittedName>
        <fullName evidence="1">Uncharacterized protein</fullName>
    </submittedName>
</protein>
<evidence type="ECO:0000313" key="1">
    <source>
        <dbReference type="EMBL" id="MEQ2233726.1"/>
    </source>
</evidence>
<reference evidence="1 2" key="1">
    <citation type="submission" date="2021-06" db="EMBL/GenBank/DDBJ databases">
        <authorList>
            <person name="Palmer J.M."/>
        </authorList>
    </citation>
    <scope>NUCLEOTIDE SEQUENCE [LARGE SCALE GENOMIC DNA]</scope>
    <source>
        <strain evidence="2">if_2019</strain>
        <tissue evidence="1">Muscle</tissue>
    </source>
</reference>
<sequence>MVHLPVCLKKQINSVPPSVGLPARTGMDMSVSEGQWPDHTSVHINVLELLGLDNFSHSPWPRMLLYAFPPVLWLLDQVQVEHLPLILLKPDLSDAVWFPILKQLVYPWQLLWKEDVLP</sequence>
<name>A0ABV0TMJ9_9TELE</name>
<keyword evidence="2" id="KW-1185">Reference proteome</keyword>
<evidence type="ECO:0000313" key="2">
    <source>
        <dbReference type="Proteomes" id="UP001482620"/>
    </source>
</evidence>
<dbReference type="Proteomes" id="UP001482620">
    <property type="component" value="Unassembled WGS sequence"/>
</dbReference>
<gene>
    <name evidence="1" type="ORF">ILYODFUR_024750</name>
</gene>
<organism evidence="1 2">
    <name type="scientific">Ilyodon furcidens</name>
    <name type="common">goldbreast splitfin</name>
    <dbReference type="NCBI Taxonomy" id="33524"/>
    <lineage>
        <taxon>Eukaryota</taxon>
        <taxon>Metazoa</taxon>
        <taxon>Chordata</taxon>
        <taxon>Craniata</taxon>
        <taxon>Vertebrata</taxon>
        <taxon>Euteleostomi</taxon>
        <taxon>Actinopterygii</taxon>
        <taxon>Neopterygii</taxon>
        <taxon>Teleostei</taxon>
        <taxon>Neoteleostei</taxon>
        <taxon>Acanthomorphata</taxon>
        <taxon>Ovalentaria</taxon>
        <taxon>Atherinomorphae</taxon>
        <taxon>Cyprinodontiformes</taxon>
        <taxon>Goodeidae</taxon>
        <taxon>Ilyodon</taxon>
    </lineage>
</organism>
<proteinExistence type="predicted"/>
<comment type="caution">
    <text evidence="1">The sequence shown here is derived from an EMBL/GenBank/DDBJ whole genome shotgun (WGS) entry which is preliminary data.</text>
</comment>
<accession>A0ABV0TMJ9</accession>
<dbReference type="EMBL" id="JAHRIQ010037717">
    <property type="protein sequence ID" value="MEQ2233726.1"/>
    <property type="molecule type" value="Genomic_DNA"/>
</dbReference>